<dbReference type="FunFam" id="2.60.120.920:FF:000004">
    <property type="entry name" value="Butyrophilin subfamily 1 member A1"/>
    <property type="match status" value="1"/>
</dbReference>
<evidence type="ECO:0000256" key="9">
    <source>
        <dbReference type="ARBA" id="ARBA00023319"/>
    </source>
</evidence>
<dbReference type="CDD" id="cd12888">
    <property type="entry name" value="SPRY_PRY_TRIM7_like"/>
    <property type="match status" value="1"/>
</dbReference>
<feature type="signal peptide" evidence="12">
    <location>
        <begin position="1"/>
        <end position="34"/>
    </location>
</feature>
<dbReference type="GO" id="GO:0005102">
    <property type="term" value="F:signaling receptor binding"/>
    <property type="evidence" value="ECO:0007669"/>
    <property type="project" value="TreeGrafter"/>
</dbReference>
<dbReference type="InterPro" id="IPR013320">
    <property type="entry name" value="ConA-like_dom_sf"/>
</dbReference>
<dbReference type="PROSITE" id="PS50188">
    <property type="entry name" value="B302_SPRY"/>
    <property type="match status" value="1"/>
</dbReference>
<dbReference type="Gene3D" id="2.60.40.10">
    <property type="entry name" value="Immunoglobulins"/>
    <property type="match status" value="2"/>
</dbReference>
<evidence type="ECO:0000256" key="2">
    <source>
        <dbReference type="ARBA" id="ARBA00007591"/>
    </source>
</evidence>
<dbReference type="SMART" id="SM00589">
    <property type="entry name" value="PRY"/>
    <property type="match status" value="1"/>
</dbReference>
<dbReference type="SMART" id="SM00406">
    <property type="entry name" value="IGv"/>
    <property type="match status" value="1"/>
</dbReference>
<feature type="transmembrane region" description="Helical" evidence="11">
    <location>
        <begin position="253"/>
        <end position="275"/>
    </location>
</feature>
<comment type="similarity">
    <text evidence="2">Belongs to the immunoglobulin superfamily. BTN/MOG family.</text>
</comment>
<evidence type="ECO:0000256" key="4">
    <source>
        <dbReference type="ARBA" id="ARBA00022729"/>
    </source>
</evidence>
<dbReference type="FunFam" id="2.60.40.10:FF:000088">
    <property type="entry name" value="Butyrophilin subfamily 1 member A1"/>
    <property type="match status" value="1"/>
</dbReference>
<reference evidence="15" key="3">
    <citation type="submission" date="2025-09" db="UniProtKB">
        <authorList>
            <consortium name="Ensembl"/>
        </authorList>
    </citation>
    <scope>IDENTIFICATION</scope>
</reference>
<evidence type="ECO:0008006" key="17">
    <source>
        <dbReference type="Google" id="ProtNLM"/>
    </source>
</evidence>
<evidence type="ECO:0000256" key="10">
    <source>
        <dbReference type="SAM" id="MobiDB-lite"/>
    </source>
</evidence>
<dbReference type="PANTHER" id="PTHR24100">
    <property type="entry name" value="BUTYROPHILIN"/>
    <property type="match status" value="1"/>
</dbReference>
<dbReference type="SUPFAM" id="SSF49899">
    <property type="entry name" value="Concanavalin A-like lectins/glucanases"/>
    <property type="match status" value="1"/>
</dbReference>
<dbReference type="InterPro" id="IPR006574">
    <property type="entry name" value="PRY"/>
</dbReference>
<protein>
    <recommendedName>
        <fullName evidence="17">Butyrophilin subfamily 1 member A1</fullName>
    </recommendedName>
</protein>
<feature type="region of interest" description="Disordered" evidence="10">
    <location>
        <begin position="485"/>
        <end position="510"/>
    </location>
</feature>
<evidence type="ECO:0000256" key="6">
    <source>
        <dbReference type="ARBA" id="ARBA00023136"/>
    </source>
</evidence>
<feature type="chain" id="PRO_5034595549" description="Butyrophilin subfamily 1 member A1" evidence="12">
    <location>
        <begin position="35"/>
        <end position="510"/>
    </location>
</feature>
<dbReference type="Pfam" id="PF13765">
    <property type="entry name" value="PRY"/>
    <property type="match status" value="1"/>
</dbReference>
<dbReference type="InterPro" id="IPR053896">
    <property type="entry name" value="BTN3A2-like_Ig-C"/>
</dbReference>
<name>A0A8B9SNQ3_ANAPL</name>
<evidence type="ECO:0000256" key="5">
    <source>
        <dbReference type="ARBA" id="ARBA00022989"/>
    </source>
</evidence>
<feature type="domain" description="Ig-like" evidence="14">
    <location>
        <begin position="155"/>
        <end position="239"/>
    </location>
</feature>
<dbReference type="Pfam" id="PF00622">
    <property type="entry name" value="SPRY"/>
    <property type="match status" value="1"/>
</dbReference>
<dbReference type="InterPro" id="IPR003599">
    <property type="entry name" value="Ig_sub"/>
</dbReference>
<dbReference type="FunFam" id="2.60.40.10:FF:000208">
    <property type="entry name" value="Butyrophilin subfamily 1 member A1"/>
    <property type="match status" value="1"/>
</dbReference>
<dbReference type="InterPro" id="IPR013783">
    <property type="entry name" value="Ig-like_fold"/>
</dbReference>
<evidence type="ECO:0000313" key="15">
    <source>
        <dbReference type="Ensembl" id="ENSAPLP00020008887.1"/>
    </source>
</evidence>
<keyword evidence="9" id="KW-0393">Immunoglobulin domain</keyword>
<keyword evidence="6 11" id="KW-0472">Membrane</keyword>
<dbReference type="InterPro" id="IPR007110">
    <property type="entry name" value="Ig-like_dom"/>
</dbReference>
<comment type="subcellular location">
    <subcellularLocation>
        <location evidence="1">Membrane</location>
        <topology evidence="1">Single-pass type I membrane protein</topology>
    </subcellularLocation>
</comment>
<keyword evidence="8" id="KW-0325">Glycoprotein</keyword>
<feature type="domain" description="Ig-like" evidence="14">
    <location>
        <begin position="50"/>
        <end position="149"/>
    </location>
</feature>
<dbReference type="InterPro" id="IPR003879">
    <property type="entry name" value="Butyrophylin_SPRY"/>
</dbReference>
<dbReference type="Pfam" id="PF07686">
    <property type="entry name" value="V-set"/>
    <property type="match status" value="1"/>
</dbReference>
<evidence type="ECO:0000259" key="14">
    <source>
        <dbReference type="PROSITE" id="PS50835"/>
    </source>
</evidence>
<evidence type="ECO:0000313" key="16">
    <source>
        <dbReference type="Proteomes" id="UP000694400"/>
    </source>
</evidence>
<dbReference type="Gene3D" id="2.60.120.920">
    <property type="match status" value="1"/>
</dbReference>
<evidence type="ECO:0000256" key="8">
    <source>
        <dbReference type="ARBA" id="ARBA00023180"/>
    </source>
</evidence>
<dbReference type="GO" id="GO:0001817">
    <property type="term" value="P:regulation of cytokine production"/>
    <property type="evidence" value="ECO:0007669"/>
    <property type="project" value="TreeGrafter"/>
</dbReference>
<dbReference type="InterPro" id="IPR036179">
    <property type="entry name" value="Ig-like_dom_sf"/>
</dbReference>
<evidence type="ECO:0000256" key="1">
    <source>
        <dbReference type="ARBA" id="ARBA00004479"/>
    </source>
</evidence>
<dbReference type="PROSITE" id="PS50835">
    <property type="entry name" value="IG_LIKE"/>
    <property type="match status" value="2"/>
</dbReference>
<feature type="domain" description="B30.2/SPRY" evidence="13">
    <location>
        <begin position="284"/>
        <end position="480"/>
    </location>
</feature>
<evidence type="ECO:0000256" key="11">
    <source>
        <dbReference type="SAM" id="Phobius"/>
    </source>
</evidence>
<dbReference type="SUPFAM" id="SSF48726">
    <property type="entry name" value="Immunoglobulin"/>
    <property type="match status" value="2"/>
</dbReference>
<keyword evidence="7" id="KW-1015">Disulfide bond</keyword>
<dbReference type="Ensembl" id="ENSAPLT00020009557.1">
    <property type="protein sequence ID" value="ENSAPLP00020008887.1"/>
    <property type="gene ID" value="ENSAPLG00020006550.1"/>
</dbReference>
<dbReference type="PRINTS" id="PR01407">
    <property type="entry name" value="BUTYPHLNCDUF"/>
</dbReference>
<dbReference type="InterPro" id="IPR050504">
    <property type="entry name" value="IgSF_BTN/MOG"/>
</dbReference>
<dbReference type="Proteomes" id="UP000694400">
    <property type="component" value="Chromosome 30"/>
</dbReference>
<sequence>MGLPWGCGHHSFTGHARGLLTSLVTLLLLHLCSAELRVVGPGYPLTATVGQDVVLPCHLSPQRDARSLDVRWIRDHISETVHHYHNGQDLYREQMEAYAGRTELVRDGLSAGSLDLRITGLRPSDDGLYVCTVGDADFYDEAIVELEVSATGADPHLSLGGYEAGGVRVLCRSAGWHPKPQLLWRDARGQHLPSVSQTHSQDQEGLFEIESAIIVTGSVEGSLSCVVRSSHLQQERKLSLDIAAPFFHNTQPWMVALALVLVLLAVSIGLGVYLYRKQGKLAVQEWRLNSAPDGLAPSVPAVKVTLDPDTAHPQLVLSQDNSSVRWKSEWKQVPDTPERFDYWFCVLGREEFREGRHCWLVEGEGERLKFSWWAVGVARASVERKMKINMIPRKGIWAVEYYEGRIISLTWPPNPLSLSPVPTRIWVCLDCTQGQVSFINADNGVQIFTFTEASFNGESIHPWFLLGTEGIQLCLRDSTPQTLSPALGSSCPSPDTHRTPLLHPAGAAQE</sequence>
<proteinExistence type="inferred from homology"/>
<evidence type="ECO:0000256" key="3">
    <source>
        <dbReference type="ARBA" id="ARBA00022692"/>
    </source>
</evidence>
<dbReference type="PANTHER" id="PTHR24100:SF149">
    <property type="entry name" value="BG-LIKE ANTIGEN 1-RELATED"/>
    <property type="match status" value="1"/>
</dbReference>
<dbReference type="GO" id="GO:0009897">
    <property type="term" value="C:external side of plasma membrane"/>
    <property type="evidence" value="ECO:0007669"/>
    <property type="project" value="TreeGrafter"/>
</dbReference>
<evidence type="ECO:0000256" key="7">
    <source>
        <dbReference type="ARBA" id="ARBA00023157"/>
    </source>
</evidence>
<dbReference type="InterPro" id="IPR043136">
    <property type="entry name" value="B30.2/SPRY_sf"/>
</dbReference>
<dbReference type="SMART" id="SM00409">
    <property type="entry name" value="IG"/>
    <property type="match status" value="1"/>
</dbReference>
<keyword evidence="3 11" id="KW-0812">Transmembrane</keyword>
<dbReference type="SMART" id="SM00449">
    <property type="entry name" value="SPRY"/>
    <property type="match status" value="1"/>
</dbReference>
<reference evidence="15" key="2">
    <citation type="submission" date="2025-08" db="UniProtKB">
        <authorList>
            <consortium name="Ensembl"/>
        </authorList>
    </citation>
    <scope>IDENTIFICATION</scope>
</reference>
<dbReference type="InterPro" id="IPR013106">
    <property type="entry name" value="Ig_V-set"/>
</dbReference>
<evidence type="ECO:0000259" key="13">
    <source>
        <dbReference type="PROSITE" id="PS50188"/>
    </source>
</evidence>
<accession>A0A8B9SNQ3</accession>
<keyword evidence="5 11" id="KW-1133">Transmembrane helix</keyword>
<dbReference type="InterPro" id="IPR003877">
    <property type="entry name" value="SPRY_dom"/>
</dbReference>
<dbReference type="AlphaFoldDB" id="A0A8B9SNQ3"/>
<organism evidence="15 16">
    <name type="scientific">Anas platyrhynchos</name>
    <name type="common">Mallard</name>
    <name type="synonym">Anas boschas</name>
    <dbReference type="NCBI Taxonomy" id="8839"/>
    <lineage>
        <taxon>Eukaryota</taxon>
        <taxon>Metazoa</taxon>
        <taxon>Chordata</taxon>
        <taxon>Craniata</taxon>
        <taxon>Vertebrata</taxon>
        <taxon>Euteleostomi</taxon>
        <taxon>Archelosauria</taxon>
        <taxon>Archosauria</taxon>
        <taxon>Dinosauria</taxon>
        <taxon>Saurischia</taxon>
        <taxon>Theropoda</taxon>
        <taxon>Coelurosauria</taxon>
        <taxon>Aves</taxon>
        <taxon>Neognathae</taxon>
        <taxon>Galloanserae</taxon>
        <taxon>Anseriformes</taxon>
        <taxon>Anatidae</taxon>
        <taxon>Anatinae</taxon>
        <taxon>Anas</taxon>
    </lineage>
</organism>
<dbReference type="Pfam" id="PF22705">
    <property type="entry name" value="C2-set_3"/>
    <property type="match status" value="1"/>
</dbReference>
<reference evidence="15" key="1">
    <citation type="submission" date="2019-08" db="EMBL/GenBank/DDBJ databases">
        <title>Three high-quality genomes provides insights into domestication of ducks.</title>
        <authorList>
            <person name="Hou Z.C."/>
            <person name="Zhu F."/>
            <person name="Yin Z.T."/>
            <person name="Zhang F."/>
        </authorList>
    </citation>
    <scope>NUCLEOTIDE SEQUENCE [LARGE SCALE GENOMIC DNA]</scope>
</reference>
<evidence type="ECO:0000256" key="12">
    <source>
        <dbReference type="SAM" id="SignalP"/>
    </source>
</evidence>
<dbReference type="GO" id="GO:0050852">
    <property type="term" value="P:T cell receptor signaling pathway"/>
    <property type="evidence" value="ECO:0007669"/>
    <property type="project" value="TreeGrafter"/>
</dbReference>
<dbReference type="InterPro" id="IPR001870">
    <property type="entry name" value="B30.2/SPRY"/>
</dbReference>
<keyword evidence="4 12" id="KW-0732">Signal</keyword>